<evidence type="ECO:0000256" key="1">
    <source>
        <dbReference type="SAM" id="MobiDB-lite"/>
    </source>
</evidence>
<sequence>MTRSRDATGEDATMDPRLADMDPAELLTRLSEKLTTAEAMHRTLMRAQRGKELYTWGLNPQYADPNSSLAADDAGFMNEYTGDMVSATARFSIMNAIDCLCATAELIEWRPKSRDSHTTSILAQCRTAMESAATTIWLLSDRDRQMRRGLSVRFTTSELNAQRSYHVSTTKWFNTDPNHADTQKHKDFVEHVRPRARLALAAIQGLVIDFFTTTDHARVDDTYRRMVDDLVLAPFETESPRRQRSTPASRAATPQH</sequence>
<reference evidence="2 3" key="1">
    <citation type="journal article" date="2014" name="Genome Announc.">
        <title>Complete Genome Sequence of Sterol-Transforming Mycobacterium neoaurum Strain VKM Ac-1815D.</title>
        <authorList>
            <person name="Shtratnikova V.Y."/>
            <person name="Bragin E.Y."/>
            <person name="Dovbnya D.V."/>
            <person name="Pekov Y.A."/>
            <person name="Schelkunov M.I."/>
            <person name="Strizhov N."/>
            <person name="Ivashina T.V."/>
            <person name="Ashapkin V.V."/>
            <person name="Donova M.V."/>
        </authorList>
    </citation>
    <scope>NUCLEOTIDE SEQUENCE [LARGE SCALE GENOMIC DNA]</scope>
    <source>
        <strain evidence="2 3">VKM Ac-1815D</strain>
    </source>
</reference>
<dbReference type="EMBL" id="CP006936">
    <property type="protein sequence ID" value="AHC27950.1"/>
    <property type="molecule type" value="Genomic_DNA"/>
</dbReference>
<organism evidence="2 3">
    <name type="scientific">Mycolicibacterium neoaurum VKM Ac-1815D</name>
    <dbReference type="NCBI Taxonomy" id="700508"/>
    <lineage>
        <taxon>Bacteria</taxon>
        <taxon>Bacillati</taxon>
        <taxon>Actinomycetota</taxon>
        <taxon>Actinomycetes</taxon>
        <taxon>Mycobacteriales</taxon>
        <taxon>Mycobacteriaceae</taxon>
        <taxon>Mycolicibacterium</taxon>
    </lineage>
</organism>
<accession>V5XHN4</accession>
<gene>
    <name evidence="2" type="ORF">D174_14895</name>
</gene>
<protein>
    <submittedName>
        <fullName evidence="2">Uncharacterized protein</fullName>
    </submittedName>
</protein>
<dbReference type="Proteomes" id="UP000018763">
    <property type="component" value="Chromosome"/>
</dbReference>
<feature type="compositionally biased region" description="Polar residues" evidence="1">
    <location>
        <begin position="245"/>
        <end position="256"/>
    </location>
</feature>
<feature type="region of interest" description="Disordered" evidence="1">
    <location>
        <begin position="1"/>
        <end position="22"/>
    </location>
</feature>
<evidence type="ECO:0000313" key="2">
    <source>
        <dbReference type="EMBL" id="AHC27950.1"/>
    </source>
</evidence>
<evidence type="ECO:0000313" key="3">
    <source>
        <dbReference type="Proteomes" id="UP000018763"/>
    </source>
</evidence>
<name>V5XHN4_MYCNE</name>
<proteinExistence type="predicted"/>
<keyword evidence="3" id="KW-1185">Reference proteome</keyword>
<dbReference type="AlphaFoldDB" id="V5XHN4"/>
<feature type="region of interest" description="Disordered" evidence="1">
    <location>
        <begin position="237"/>
        <end position="256"/>
    </location>
</feature>